<dbReference type="EMBL" id="KN836311">
    <property type="protein sequence ID" value="KIK32267.1"/>
    <property type="molecule type" value="Genomic_DNA"/>
</dbReference>
<dbReference type="InParanoid" id="A0A0D0ADE5"/>
<dbReference type="Proteomes" id="UP000054485">
    <property type="component" value="Unassembled WGS sequence"/>
</dbReference>
<feature type="region of interest" description="Disordered" evidence="1">
    <location>
        <begin position="19"/>
        <end position="42"/>
    </location>
</feature>
<reference evidence="3" key="2">
    <citation type="submission" date="2015-01" db="EMBL/GenBank/DDBJ databases">
        <title>Evolutionary Origins and Diversification of the Mycorrhizal Mutualists.</title>
        <authorList>
            <consortium name="DOE Joint Genome Institute"/>
            <consortium name="Mycorrhizal Genomics Consortium"/>
            <person name="Kohler A."/>
            <person name="Kuo A."/>
            <person name="Nagy L.G."/>
            <person name="Floudas D."/>
            <person name="Copeland A."/>
            <person name="Barry K.W."/>
            <person name="Cichocki N."/>
            <person name="Veneault-Fourrey C."/>
            <person name="LaButti K."/>
            <person name="Lindquist E.A."/>
            <person name="Lipzen A."/>
            <person name="Lundell T."/>
            <person name="Morin E."/>
            <person name="Murat C."/>
            <person name="Riley R."/>
            <person name="Ohm R."/>
            <person name="Sun H."/>
            <person name="Tunlid A."/>
            <person name="Henrissat B."/>
            <person name="Grigoriev I.V."/>
            <person name="Hibbett D.S."/>
            <person name="Martin F."/>
        </authorList>
    </citation>
    <scope>NUCLEOTIDE SEQUENCE [LARGE SCALE GENOMIC DNA]</scope>
    <source>
        <strain evidence="3">UH-Slu-Lm8-n1</strain>
    </source>
</reference>
<dbReference type="OrthoDB" id="2638305at2759"/>
<keyword evidence="3" id="KW-1185">Reference proteome</keyword>
<protein>
    <submittedName>
        <fullName evidence="2">Uncharacterized protein</fullName>
    </submittedName>
</protein>
<proteinExistence type="predicted"/>
<organism evidence="2 3">
    <name type="scientific">Suillus luteus UH-Slu-Lm8-n1</name>
    <dbReference type="NCBI Taxonomy" id="930992"/>
    <lineage>
        <taxon>Eukaryota</taxon>
        <taxon>Fungi</taxon>
        <taxon>Dikarya</taxon>
        <taxon>Basidiomycota</taxon>
        <taxon>Agaricomycotina</taxon>
        <taxon>Agaricomycetes</taxon>
        <taxon>Agaricomycetidae</taxon>
        <taxon>Boletales</taxon>
        <taxon>Suillineae</taxon>
        <taxon>Suillaceae</taxon>
        <taxon>Suillus</taxon>
    </lineage>
</organism>
<gene>
    <name evidence="2" type="ORF">CY34DRAFT_101869</name>
</gene>
<dbReference type="HOGENOM" id="CLU_1054397_0_0_1"/>
<sequence length="264" mass="29775">MFVDEGAIGTQLRCENCKMDPKSKKGSQQQSSGEHDEEGDSRTQLKGHCFATTNPEFWCNWAHWSIPIDIPIFFQRCAVTRDLFDLLIELCPSSTAGGLAENIRRKSQFKWLLCTMNLLVIGVSVSFDNTFRAAGKALVTSADKQKIKVLKGGIISLMNENGEIIGWVSPPVLILLSRSPYNNQQFCHGQSNTEISELLDGLKTRCKELHVPPPEIFIADNCCHVRSAVTVIFPQASMKLDIWHFIMRQVPILLWLLVYTHQNK</sequence>
<accession>A0A0D0ADE5</accession>
<reference evidence="2 3" key="1">
    <citation type="submission" date="2014-04" db="EMBL/GenBank/DDBJ databases">
        <authorList>
            <consortium name="DOE Joint Genome Institute"/>
            <person name="Kuo A."/>
            <person name="Ruytinx J."/>
            <person name="Rineau F."/>
            <person name="Colpaert J."/>
            <person name="Kohler A."/>
            <person name="Nagy L.G."/>
            <person name="Floudas D."/>
            <person name="Copeland A."/>
            <person name="Barry K.W."/>
            <person name="Cichocki N."/>
            <person name="Veneault-Fourrey C."/>
            <person name="LaButti K."/>
            <person name="Lindquist E.A."/>
            <person name="Lipzen A."/>
            <person name="Lundell T."/>
            <person name="Morin E."/>
            <person name="Murat C."/>
            <person name="Sun H."/>
            <person name="Tunlid A."/>
            <person name="Henrissat B."/>
            <person name="Grigoriev I.V."/>
            <person name="Hibbett D.S."/>
            <person name="Martin F."/>
            <person name="Nordberg H.P."/>
            <person name="Cantor M.N."/>
            <person name="Hua S.X."/>
        </authorList>
    </citation>
    <scope>NUCLEOTIDE SEQUENCE [LARGE SCALE GENOMIC DNA]</scope>
    <source>
        <strain evidence="2 3">UH-Slu-Lm8-n1</strain>
    </source>
</reference>
<name>A0A0D0ADE5_9AGAM</name>
<dbReference type="AlphaFoldDB" id="A0A0D0ADE5"/>
<evidence type="ECO:0000256" key="1">
    <source>
        <dbReference type="SAM" id="MobiDB-lite"/>
    </source>
</evidence>
<evidence type="ECO:0000313" key="3">
    <source>
        <dbReference type="Proteomes" id="UP000054485"/>
    </source>
</evidence>
<evidence type="ECO:0000313" key="2">
    <source>
        <dbReference type="EMBL" id="KIK32267.1"/>
    </source>
</evidence>